<dbReference type="RefSeq" id="XP_024351108.1">
    <property type="nucleotide sequence ID" value="XM_024494487.1"/>
</dbReference>
<gene>
    <name evidence="2" type="ORF">EGR_05238</name>
</gene>
<dbReference type="KEGG" id="egl:EGR_05238"/>
<comment type="caution">
    <text evidence="2">The sequence shown here is derived from an EMBL/GenBank/DDBJ whole genome shotgun (WGS) entry which is preliminary data.</text>
</comment>
<dbReference type="OrthoDB" id="306254at2759"/>
<evidence type="ECO:0000256" key="1">
    <source>
        <dbReference type="SAM" id="MobiDB-lite"/>
    </source>
</evidence>
<sequence length="571" mass="63723">MGATHSHGTKRWAAPQLNSKPKLTDLSLDAFITDMVKQMVGRTVDAVIEEKQPKKSNVVKRTEESKRPSTNSKVGESDLEVLSSTNDFFQTTLEDDHLDESDSTPCRFMEDDELSSSSASSSLQSTSSSSPLEDSTNALAASPLPGIPEDQLVGLIVNISSRVAPLFKDGMQFFWNLRTTCKSGTFEKALREATYPPRFSMDCVEKEDVELCESAEEMSFLNRALFFDLIREILQRIYEGEDEDVQVNRTPVVNSARYRLWLGTTRPNSLTLLERIIRTNLETEFGISFTPACDASQNNSILNPSPPRVLTDMNRLSRLAQWTVQRKDWLDQRLELEMRADEHTWYNYKPFEQKLLDNLTLMVMAGTFNEVYDECSKKVAKEIYYEDAQLLNGEPEPEMKKNFETDFVRNVPHSEVVIRPHVCSNTDARYSPSNASQPSISTLARASDNEKLRNQDIDFIETSGFVQTAFRSSRSGDQTFKVPSETSSTGGVGLNTVSAASGQYEALVRERAHEAAIFGTGHSQPLDSLCLGARPSDDGGGGGDGGQKLVPTTQVVKEIIHPRVSPELFLH</sequence>
<feature type="region of interest" description="Disordered" evidence="1">
    <location>
        <begin position="53"/>
        <end position="77"/>
    </location>
</feature>
<proteinExistence type="predicted"/>
<evidence type="ECO:0008006" key="4">
    <source>
        <dbReference type="Google" id="ProtNLM"/>
    </source>
</evidence>
<feature type="region of interest" description="Disordered" evidence="1">
    <location>
        <begin position="475"/>
        <end position="494"/>
    </location>
</feature>
<dbReference type="GeneID" id="36340953"/>
<dbReference type="AlphaFoldDB" id="W6UNP2"/>
<dbReference type="Proteomes" id="UP000019149">
    <property type="component" value="Unassembled WGS sequence"/>
</dbReference>
<evidence type="ECO:0000313" key="3">
    <source>
        <dbReference type="Proteomes" id="UP000019149"/>
    </source>
</evidence>
<dbReference type="OMA" id="CRFMEDD"/>
<dbReference type="EMBL" id="APAU02000037">
    <property type="protein sequence ID" value="EUB59912.1"/>
    <property type="molecule type" value="Genomic_DNA"/>
</dbReference>
<accession>W6UNP2</accession>
<dbReference type="CTD" id="36340953"/>
<feature type="compositionally biased region" description="Polar residues" evidence="1">
    <location>
        <begin position="484"/>
        <end position="494"/>
    </location>
</feature>
<dbReference type="STRING" id="6210.W6UNP2"/>
<feature type="region of interest" description="Disordered" evidence="1">
    <location>
        <begin position="95"/>
        <end position="143"/>
    </location>
</feature>
<keyword evidence="3" id="KW-1185">Reference proteome</keyword>
<name>W6UNP2_ECHGR</name>
<feature type="compositionally biased region" description="Low complexity" evidence="1">
    <location>
        <begin position="115"/>
        <end position="135"/>
    </location>
</feature>
<organism evidence="2 3">
    <name type="scientific">Echinococcus granulosus</name>
    <name type="common">Hydatid tapeworm</name>
    <dbReference type="NCBI Taxonomy" id="6210"/>
    <lineage>
        <taxon>Eukaryota</taxon>
        <taxon>Metazoa</taxon>
        <taxon>Spiralia</taxon>
        <taxon>Lophotrochozoa</taxon>
        <taxon>Platyhelminthes</taxon>
        <taxon>Cestoda</taxon>
        <taxon>Eucestoda</taxon>
        <taxon>Cyclophyllidea</taxon>
        <taxon>Taeniidae</taxon>
        <taxon>Echinococcus</taxon>
        <taxon>Echinococcus granulosus group</taxon>
    </lineage>
</organism>
<evidence type="ECO:0000313" key="2">
    <source>
        <dbReference type="EMBL" id="EUB59912.1"/>
    </source>
</evidence>
<protein>
    <recommendedName>
        <fullName evidence="4">Serine rich adhesin for platelets</fullName>
    </recommendedName>
</protein>
<reference evidence="2 3" key="1">
    <citation type="journal article" date="2013" name="Nat. Genet.">
        <title>The genome of the hydatid tapeworm Echinococcus granulosus.</title>
        <authorList>
            <person name="Zheng H."/>
            <person name="Zhang W."/>
            <person name="Zhang L."/>
            <person name="Zhang Z."/>
            <person name="Li J."/>
            <person name="Lu G."/>
            <person name="Zhu Y."/>
            <person name="Wang Y."/>
            <person name="Huang Y."/>
            <person name="Liu J."/>
            <person name="Kang H."/>
            <person name="Chen J."/>
            <person name="Wang L."/>
            <person name="Chen A."/>
            <person name="Yu S."/>
            <person name="Gao Z."/>
            <person name="Jin L."/>
            <person name="Gu W."/>
            <person name="Wang Z."/>
            <person name="Zhao L."/>
            <person name="Shi B."/>
            <person name="Wen H."/>
            <person name="Lin R."/>
            <person name="Jones M.K."/>
            <person name="Brejova B."/>
            <person name="Vinar T."/>
            <person name="Zhao G."/>
            <person name="McManus D.P."/>
            <person name="Chen Z."/>
            <person name="Zhou Y."/>
            <person name="Wang S."/>
        </authorList>
    </citation>
    <scope>NUCLEOTIDE SEQUENCE [LARGE SCALE GENOMIC DNA]</scope>
</reference>